<dbReference type="EMBL" id="CP012543">
    <property type="protein sequence ID" value="QCD47034.1"/>
    <property type="molecule type" value="Genomic_DNA"/>
</dbReference>
<keyword evidence="2" id="KW-0966">Cell projection</keyword>
<proteinExistence type="predicted"/>
<dbReference type="PANTHER" id="PTHR37166:SF1">
    <property type="entry name" value="PROTEIN FLAG"/>
    <property type="match status" value="1"/>
</dbReference>
<dbReference type="KEGG" id="crx:CRECT_1381"/>
<feature type="compositionally biased region" description="Low complexity" evidence="1">
    <location>
        <begin position="15"/>
        <end position="26"/>
    </location>
</feature>
<dbReference type="AlphaFoldDB" id="A0A6G5QN71"/>
<keyword evidence="2" id="KW-0969">Cilium</keyword>
<feature type="region of interest" description="Disordered" evidence="1">
    <location>
        <begin position="1"/>
        <end position="46"/>
    </location>
</feature>
<gene>
    <name evidence="2" type="primary">flaG</name>
    <name evidence="2" type="ORF">CRECT_1381</name>
</gene>
<dbReference type="NCBIfam" id="NF006281">
    <property type="entry name" value="PRK08452.1"/>
    <property type="match status" value="1"/>
</dbReference>
<evidence type="ECO:0000313" key="3">
    <source>
        <dbReference type="Proteomes" id="UP000502377"/>
    </source>
</evidence>
<dbReference type="RefSeq" id="WP_002945080.1">
    <property type="nucleotide sequence ID" value="NZ_CAURIV010000004.1"/>
</dbReference>
<reference evidence="2 3" key="1">
    <citation type="submission" date="2016-07" db="EMBL/GenBank/DDBJ databases">
        <title>Comparative genomics of the Campylobacter concisus group.</title>
        <authorList>
            <person name="Miller W.G."/>
            <person name="Yee E."/>
            <person name="Chapman M.H."/>
            <person name="Huynh S."/>
            <person name="Bono J.L."/>
            <person name="On S.L.W."/>
            <person name="StLeger J."/>
            <person name="Foster G."/>
            <person name="Parker C.T."/>
        </authorList>
    </citation>
    <scope>NUCLEOTIDE SEQUENCE [LARGE SCALE GENOMIC DNA]</scope>
    <source>
        <strain evidence="2 3">ATCC 33238</strain>
    </source>
</reference>
<accession>A0A6G5QN71</accession>
<dbReference type="Pfam" id="PF03646">
    <property type="entry name" value="FlaG"/>
    <property type="match status" value="1"/>
</dbReference>
<evidence type="ECO:0000256" key="1">
    <source>
        <dbReference type="SAM" id="MobiDB-lite"/>
    </source>
</evidence>
<dbReference type="SUPFAM" id="SSF160214">
    <property type="entry name" value="FlaG-like"/>
    <property type="match status" value="1"/>
</dbReference>
<evidence type="ECO:0000313" key="2">
    <source>
        <dbReference type="EMBL" id="QCD47034.1"/>
    </source>
</evidence>
<dbReference type="InterPro" id="IPR005186">
    <property type="entry name" value="FlaG"/>
</dbReference>
<organism evidence="2 3">
    <name type="scientific">Campylobacter rectus</name>
    <name type="common">Wolinella recta</name>
    <dbReference type="NCBI Taxonomy" id="203"/>
    <lineage>
        <taxon>Bacteria</taxon>
        <taxon>Pseudomonadati</taxon>
        <taxon>Campylobacterota</taxon>
        <taxon>Epsilonproteobacteria</taxon>
        <taxon>Campylobacterales</taxon>
        <taxon>Campylobacteraceae</taxon>
        <taxon>Campylobacter</taxon>
    </lineage>
</organism>
<dbReference type="Gene3D" id="3.30.160.170">
    <property type="entry name" value="FlaG-like"/>
    <property type="match status" value="1"/>
</dbReference>
<protein>
    <submittedName>
        <fullName evidence="2">Flagellar protein FlaG</fullName>
    </submittedName>
</protein>
<dbReference type="InterPro" id="IPR035924">
    <property type="entry name" value="FlaG-like_sf"/>
</dbReference>
<name>A0A6G5QN71_CAMRE</name>
<sequence length="123" mass="14154">MEIFKVASQPMANVATSSHAQSSTQTREVERTQIQQDTTRNLTEQNNETLNEKIKEATEKLNRQMEDLGTSIRFGYNDKIEAMFVNVLEMKTGEVIRKIPTEQAMKLSEYFREAVGMLFDKES</sequence>
<dbReference type="PANTHER" id="PTHR37166">
    <property type="entry name" value="PROTEIN FLAG"/>
    <property type="match status" value="1"/>
</dbReference>
<keyword evidence="2" id="KW-0282">Flagellum</keyword>
<dbReference type="Proteomes" id="UP000502377">
    <property type="component" value="Chromosome"/>
</dbReference>